<reference evidence="1 2" key="1">
    <citation type="submission" date="2017-12" db="EMBL/GenBank/DDBJ databases">
        <title>Sequencing the genomes of 1000 Actinobacteria strains.</title>
        <authorList>
            <person name="Klenk H.-P."/>
        </authorList>
    </citation>
    <scope>NUCLEOTIDE SEQUENCE [LARGE SCALE GENOMIC DNA]</scope>
    <source>
        <strain evidence="1 2">DSM 44489</strain>
    </source>
</reference>
<evidence type="ECO:0000313" key="1">
    <source>
        <dbReference type="EMBL" id="PKV98530.1"/>
    </source>
</evidence>
<gene>
    <name evidence="1" type="ORF">ATK86_0551</name>
</gene>
<protein>
    <submittedName>
        <fullName evidence="1">Uncharacterized protein</fullName>
    </submittedName>
</protein>
<dbReference type="AlphaFoldDB" id="A0A2N3WXF1"/>
<dbReference type="Proteomes" id="UP000233766">
    <property type="component" value="Unassembled WGS sequence"/>
</dbReference>
<keyword evidence="2" id="KW-1185">Reference proteome</keyword>
<dbReference type="EMBL" id="PJMW01000001">
    <property type="protein sequence ID" value="PKV98530.1"/>
    <property type="molecule type" value="Genomic_DNA"/>
</dbReference>
<comment type="caution">
    <text evidence="1">The sequence shown here is derived from an EMBL/GenBank/DDBJ whole genome shotgun (WGS) entry which is preliminary data.</text>
</comment>
<accession>A0A2N3WXF1</accession>
<organism evidence="1 2">
    <name type="scientific">Nocardia fluminea</name>
    <dbReference type="NCBI Taxonomy" id="134984"/>
    <lineage>
        <taxon>Bacteria</taxon>
        <taxon>Bacillati</taxon>
        <taxon>Actinomycetota</taxon>
        <taxon>Actinomycetes</taxon>
        <taxon>Mycobacteriales</taxon>
        <taxon>Nocardiaceae</taxon>
        <taxon>Nocardia</taxon>
    </lineage>
</organism>
<proteinExistence type="predicted"/>
<name>A0A2N3WXF1_9NOCA</name>
<sequence>MPSQSLDMYDLIALCEAGAPSRPRSTSPLRHTRHIRIDCGDLRLDYQAGAEQARHVADELARRFPEFAVTIDDELHPELPPLPCAGLWD</sequence>
<evidence type="ECO:0000313" key="2">
    <source>
        <dbReference type="Proteomes" id="UP000233766"/>
    </source>
</evidence>